<protein>
    <submittedName>
        <fullName evidence="2">Uncharacterized protein LOC105179067 isoform X1</fullName>
    </submittedName>
</protein>
<reference evidence="2" key="1">
    <citation type="submission" date="2025-08" db="UniProtKB">
        <authorList>
            <consortium name="RefSeq"/>
        </authorList>
    </citation>
    <scope>IDENTIFICATION</scope>
</reference>
<dbReference type="Proteomes" id="UP000504604">
    <property type="component" value="Unplaced"/>
</dbReference>
<keyword evidence="1" id="KW-1185">Reference proteome</keyword>
<dbReference type="GeneID" id="105179067"/>
<accession>A0A8M8USG8</accession>
<dbReference type="RefSeq" id="XP_020546879.1">
    <property type="nucleotide sequence ID" value="XM_020691220.1"/>
</dbReference>
<gene>
    <name evidence="2" type="primary">LOC105179067</name>
</gene>
<evidence type="ECO:0000313" key="1">
    <source>
        <dbReference type="Proteomes" id="UP000504604"/>
    </source>
</evidence>
<proteinExistence type="predicted"/>
<organism evidence="1 2">
    <name type="scientific">Sesamum indicum</name>
    <name type="common">Oriental sesame</name>
    <name type="synonym">Sesamum orientale</name>
    <dbReference type="NCBI Taxonomy" id="4182"/>
    <lineage>
        <taxon>Eukaryota</taxon>
        <taxon>Viridiplantae</taxon>
        <taxon>Streptophyta</taxon>
        <taxon>Embryophyta</taxon>
        <taxon>Tracheophyta</taxon>
        <taxon>Spermatophyta</taxon>
        <taxon>Magnoliopsida</taxon>
        <taxon>eudicotyledons</taxon>
        <taxon>Gunneridae</taxon>
        <taxon>Pentapetalae</taxon>
        <taxon>asterids</taxon>
        <taxon>lamiids</taxon>
        <taxon>Lamiales</taxon>
        <taxon>Pedaliaceae</taxon>
        <taxon>Sesamum</taxon>
    </lineage>
</organism>
<name>A0A8M8USG8_SESIN</name>
<sequence>MRPDVRKVVEPCFSKIFRVCGREMSCDTSFGKCTRKPALPNLNFIESSRLILATISSKTSSKVGKSNTYGDCVIPSCSCREVLLPKDQDKIDRVCSRHQHSLTCFAECE</sequence>
<evidence type="ECO:0000313" key="2">
    <source>
        <dbReference type="RefSeq" id="XP_020546879.1"/>
    </source>
</evidence>
<dbReference type="KEGG" id="sind:105179067"/>
<dbReference type="AlphaFoldDB" id="A0A8M8USG8"/>